<keyword evidence="4" id="KW-1185">Reference proteome</keyword>
<dbReference type="InterPro" id="IPR007612">
    <property type="entry name" value="LOR"/>
</dbReference>
<dbReference type="Proteomes" id="UP000323000">
    <property type="component" value="Chromosome 11"/>
</dbReference>
<protein>
    <recommendedName>
        <fullName evidence="5">Expansin-like EG45 domain-containing protein</fullName>
    </recommendedName>
</protein>
<reference evidence="4" key="1">
    <citation type="journal article" date="2019" name="Gigascience">
        <title>De novo genome assembly of the endangered Acer yangbiense, a plant species with extremely small populations endemic to Yunnan Province, China.</title>
        <authorList>
            <person name="Yang J."/>
            <person name="Wariss H.M."/>
            <person name="Tao L."/>
            <person name="Zhang R."/>
            <person name="Yun Q."/>
            <person name="Hollingsworth P."/>
            <person name="Dao Z."/>
            <person name="Luo G."/>
            <person name="Guo H."/>
            <person name="Ma Y."/>
            <person name="Sun W."/>
        </authorList>
    </citation>
    <scope>NUCLEOTIDE SEQUENCE [LARGE SCALE GENOMIC DNA]</scope>
    <source>
        <strain evidence="4">cv. Malutang</strain>
    </source>
</reference>
<dbReference type="SUPFAM" id="SSF54518">
    <property type="entry name" value="Tubby C-terminal domain-like"/>
    <property type="match status" value="1"/>
</dbReference>
<comment type="similarity">
    <text evidence="1">Belongs to the LOR family.</text>
</comment>
<evidence type="ECO:0000313" key="3">
    <source>
        <dbReference type="EMBL" id="TXG50501.1"/>
    </source>
</evidence>
<sequence>MTRSFLLLLLLLQKTLVLGRWDVYGWSSCNYNKKKEKPWFQVKRYCRIFRGDIACQITVGQNKYWIERSSGPYKAAFRIVNIYGGIIAEVNQKRSSSGFLFGEDVLTLKVESHIDHSFIVALVIVNGLINRKM</sequence>
<dbReference type="InterPro" id="IPR025659">
    <property type="entry name" value="Tubby-like_C"/>
</dbReference>
<dbReference type="OrthoDB" id="652749at2759"/>
<dbReference type="InterPro" id="IPR038595">
    <property type="entry name" value="LOR_sf"/>
</dbReference>
<dbReference type="EMBL" id="VAHF01000011">
    <property type="protein sequence ID" value="TXG50501.1"/>
    <property type="molecule type" value="Genomic_DNA"/>
</dbReference>
<evidence type="ECO:0008006" key="5">
    <source>
        <dbReference type="Google" id="ProtNLM"/>
    </source>
</evidence>
<evidence type="ECO:0000256" key="2">
    <source>
        <dbReference type="SAM" id="SignalP"/>
    </source>
</evidence>
<dbReference type="PANTHER" id="PTHR31087:SF59">
    <property type="entry name" value="PROTEIN LURP-ONE-RELATED 4"/>
    <property type="match status" value="1"/>
</dbReference>
<feature type="signal peptide" evidence="2">
    <location>
        <begin position="1"/>
        <end position="19"/>
    </location>
</feature>
<organism evidence="3 4">
    <name type="scientific">Acer yangbiense</name>
    <dbReference type="NCBI Taxonomy" id="1000413"/>
    <lineage>
        <taxon>Eukaryota</taxon>
        <taxon>Viridiplantae</taxon>
        <taxon>Streptophyta</taxon>
        <taxon>Embryophyta</taxon>
        <taxon>Tracheophyta</taxon>
        <taxon>Spermatophyta</taxon>
        <taxon>Magnoliopsida</taxon>
        <taxon>eudicotyledons</taxon>
        <taxon>Gunneridae</taxon>
        <taxon>Pentapetalae</taxon>
        <taxon>rosids</taxon>
        <taxon>malvids</taxon>
        <taxon>Sapindales</taxon>
        <taxon>Sapindaceae</taxon>
        <taxon>Hippocastanoideae</taxon>
        <taxon>Acereae</taxon>
        <taxon>Acer</taxon>
    </lineage>
</organism>
<dbReference type="AlphaFoldDB" id="A0A5C7H0Z5"/>
<evidence type="ECO:0000313" key="4">
    <source>
        <dbReference type="Proteomes" id="UP000323000"/>
    </source>
</evidence>
<dbReference type="Pfam" id="PF04525">
    <property type="entry name" value="LOR"/>
    <property type="match status" value="1"/>
</dbReference>
<dbReference type="Gene3D" id="2.40.160.200">
    <property type="entry name" value="LURP1-related"/>
    <property type="match status" value="1"/>
</dbReference>
<evidence type="ECO:0000256" key="1">
    <source>
        <dbReference type="ARBA" id="ARBA00005437"/>
    </source>
</evidence>
<gene>
    <name evidence="3" type="ORF">EZV62_023025</name>
</gene>
<keyword evidence="2" id="KW-0732">Signal</keyword>
<accession>A0A5C7H0Z5</accession>
<feature type="chain" id="PRO_5022662918" description="Expansin-like EG45 domain-containing protein" evidence="2">
    <location>
        <begin position="20"/>
        <end position="133"/>
    </location>
</feature>
<comment type="caution">
    <text evidence="3">The sequence shown here is derived from an EMBL/GenBank/DDBJ whole genome shotgun (WGS) entry which is preliminary data.</text>
</comment>
<dbReference type="PANTHER" id="PTHR31087">
    <property type="match status" value="1"/>
</dbReference>
<proteinExistence type="inferred from homology"/>
<name>A0A5C7H0Z5_9ROSI</name>